<proteinExistence type="predicted"/>
<dbReference type="InterPro" id="IPR027417">
    <property type="entry name" value="P-loop_NTPase"/>
</dbReference>
<keyword evidence="3" id="KW-1003">Cell membrane</keyword>
<organism evidence="8">
    <name type="scientific">mine drainage metagenome</name>
    <dbReference type="NCBI Taxonomy" id="410659"/>
    <lineage>
        <taxon>unclassified sequences</taxon>
        <taxon>metagenomes</taxon>
        <taxon>ecological metagenomes</taxon>
    </lineage>
</organism>
<name>E6PMR8_9ZZZZ</name>
<dbReference type="InterPro" id="IPR005890">
    <property type="entry name" value="NO3_transporter_ATP-bd-like"/>
</dbReference>
<dbReference type="Pfam" id="PF00005">
    <property type="entry name" value="ABC_tran"/>
    <property type="match status" value="1"/>
</dbReference>
<accession>E6PMR8</accession>
<dbReference type="GO" id="GO:0005524">
    <property type="term" value="F:ATP binding"/>
    <property type="evidence" value="ECO:0007669"/>
    <property type="project" value="UniProtKB-KW"/>
</dbReference>
<keyword evidence="5 8" id="KW-0067">ATP-binding</keyword>
<evidence type="ECO:0000256" key="4">
    <source>
        <dbReference type="ARBA" id="ARBA00022741"/>
    </source>
</evidence>
<dbReference type="EMBL" id="CABM01000022">
    <property type="protein sequence ID" value="CBH96220.1"/>
    <property type="molecule type" value="Genomic_DNA"/>
</dbReference>
<dbReference type="SMART" id="SM00382">
    <property type="entry name" value="AAA"/>
    <property type="match status" value="1"/>
</dbReference>
<dbReference type="InterPro" id="IPR003593">
    <property type="entry name" value="AAA+_ATPase"/>
</dbReference>
<keyword evidence="4" id="KW-0547">Nucleotide-binding</keyword>
<dbReference type="SUPFAM" id="SSF52540">
    <property type="entry name" value="P-loop containing nucleoside triphosphate hydrolases"/>
    <property type="match status" value="1"/>
</dbReference>
<reference evidence="8" key="1">
    <citation type="submission" date="2009-10" db="EMBL/GenBank/DDBJ databases">
        <title>Diversity of trophic interactions inside an arsenic-rich microbial ecosystem.</title>
        <authorList>
            <person name="Bertin P.N."/>
            <person name="Heinrich-Salmeron A."/>
            <person name="Pelletier E."/>
            <person name="Goulhen-Chollet F."/>
            <person name="Arsene-Ploetze F."/>
            <person name="Gallien S."/>
            <person name="Calteau A."/>
            <person name="Vallenet D."/>
            <person name="Casiot C."/>
            <person name="Chane-Woon-Ming B."/>
            <person name="Giloteaux L."/>
            <person name="Barakat M."/>
            <person name="Bonnefoy V."/>
            <person name="Bruneel O."/>
            <person name="Chandler M."/>
            <person name="Cleiss J."/>
            <person name="Duran R."/>
            <person name="Elbaz-Poulichet F."/>
            <person name="Fonknechten N."/>
            <person name="Lauga B."/>
            <person name="Mornico D."/>
            <person name="Ortet P."/>
            <person name="Schaeffer C."/>
            <person name="Siguier P."/>
            <person name="Alexander Thil Smith A."/>
            <person name="Van Dorsselaer A."/>
            <person name="Weissenbach J."/>
            <person name="Medigue C."/>
            <person name="Le Paslier D."/>
        </authorList>
    </citation>
    <scope>NUCLEOTIDE SEQUENCE</scope>
</reference>
<sequence length="319" mass="34573">MTPAFLRVEALAKQYPDARGKPGPAVFDDVHFSMARGEFVAIIGHSGCGKTTILNVLAGLEQASSGAVFMDGREVSGPSLDRGVVFQSHALMPWRTVLGNVAFAVASRWPQWNREQVRLHSLKFLDMVGLAAAAEKKPHQLSGGMKQRVGIARAFAISPKMLLLDEPFGALDALTRGTIQDELLAIVRATQQTVFMITHDVDEAILLADRILLMSNGPHAKIAEMVAITMPRSRSRETLHHDPQYYRIRNHLVDFLMHRAKTPPQSLPGYDPRQVPLLSPGLDGVCEPGADAAPLADLPMPAAALHLVSPAPASKARVA</sequence>
<dbReference type="GO" id="GO:0015112">
    <property type="term" value="F:nitrate transmembrane transporter activity"/>
    <property type="evidence" value="ECO:0007669"/>
    <property type="project" value="InterPro"/>
</dbReference>
<dbReference type="InterPro" id="IPR050166">
    <property type="entry name" value="ABC_transporter_ATP-bind"/>
</dbReference>
<dbReference type="AlphaFoldDB" id="E6PMR8"/>
<evidence type="ECO:0000256" key="5">
    <source>
        <dbReference type="ARBA" id="ARBA00022840"/>
    </source>
</evidence>
<dbReference type="NCBIfam" id="TIGR01184">
    <property type="entry name" value="ntrCD"/>
    <property type="match status" value="1"/>
</dbReference>
<evidence type="ECO:0000256" key="6">
    <source>
        <dbReference type="ARBA" id="ARBA00023136"/>
    </source>
</evidence>
<evidence type="ECO:0000256" key="1">
    <source>
        <dbReference type="ARBA" id="ARBA00004202"/>
    </source>
</evidence>
<evidence type="ECO:0000313" key="8">
    <source>
        <dbReference type="EMBL" id="CBH96220.1"/>
    </source>
</evidence>
<evidence type="ECO:0000259" key="7">
    <source>
        <dbReference type="PROSITE" id="PS50893"/>
    </source>
</evidence>
<dbReference type="PANTHER" id="PTHR42788:SF7">
    <property type="entry name" value="NITRATE ABC TRANSPORTER ATP-BINDING PROTEIN"/>
    <property type="match status" value="1"/>
</dbReference>
<keyword evidence="6" id="KW-0472">Membrane</keyword>
<dbReference type="CDD" id="cd03293">
    <property type="entry name" value="ABC_NrtD_SsuB_transporters"/>
    <property type="match status" value="1"/>
</dbReference>
<comment type="subcellular location">
    <subcellularLocation>
        <location evidence="1">Cell membrane</location>
        <topology evidence="1">Peripheral membrane protein</topology>
    </subcellularLocation>
</comment>
<dbReference type="InterPro" id="IPR003439">
    <property type="entry name" value="ABC_transporter-like_ATP-bd"/>
</dbReference>
<evidence type="ECO:0000256" key="2">
    <source>
        <dbReference type="ARBA" id="ARBA00022448"/>
    </source>
</evidence>
<feature type="domain" description="ABC transporter" evidence="7">
    <location>
        <begin position="6"/>
        <end position="241"/>
    </location>
</feature>
<keyword evidence="2" id="KW-0813">Transport</keyword>
<protein>
    <submittedName>
        <fullName evidence="8">Nitrate transport ATP-binding protein nrtD</fullName>
    </submittedName>
</protein>
<gene>
    <name evidence="8" type="primary">nrtD</name>
    <name evidence="8" type="ORF">CARN2_1211</name>
</gene>
<evidence type="ECO:0000256" key="3">
    <source>
        <dbReference type="ARBA" id="ARBA00022475"/>
    </source>
</evidence>
<dbReference type="InterPro" id="IPR017871">
    <property type="entry name" value="ABC_transporter-like_CS"/>
</dbReference>
<comment type="caution">
    <text evidence="8">The sequence shown here is derived from an EMBL/GenBank/DDBJ whole genome shotgun (WGS) entry which is preliminary data.</text>
</comment>
<dbReference type="PROSITE" id="PS00211">
    <property type="entry name" value="ABC_TRANSPORTER_1"/>
    <property type="match status" value="1"/>
</dbReference>
<dbReference type="PANTHER" id="PTHR42788">
    <property type="entry name" value="TAURINE IMPORT ATP-BINDING PROTEIN-RELATED"/>
    <property type="match status" value="1"/>
</dbReference>
<dbReference type="GO" id="GO:0016887">
    <property type="term" value="F:ATP hydrolysis activity"/>
    <property type="evidence" value="ECO:0007669"/>
    <property type="project" value="InterPro"/>
</dbReference>
<dbReference type="PROSITE" id="PS50893">
    <property type="entry name" value="ABC_TRANSPORTER_2"/>
    <property type="match status" value="1"/>
</dbReference>
<dbReference type="GO" id="GO:0005886">
    <property type="term" value="C:plasma membrane"/>
    <property type="evidence" value="ECO:0007669"/>
    <property type="project" value="UniProtKB-SubCell"/>
</dbReference>
<dbReference type="Gene3D" id="3.40.50.300">
    <property type="entry name" value="P-loop containing nucleotide triphosphate hydrolases"/>
    <property type="match status" value="1"/>
</dbReference>